<reference evidence="2" key="1">
    <citation type="submission" date="2021-12" db="EMBL/GenBank/DDBJ databases">
        <title>Enterovibrio ZSDZ35 sp. nov. and Enterovibrio ZSDZ42 sp. nov., isolated from coastal seawater in Qingdao.</title>
        <authorList>
            <person name="Zhang P."/>
        </authorList>
    </citation>
    <scope>NUCLEOTIDE SEQUENCE</scope>
    <source>
        <strain evidence="2">ZSDZ42</strain>
    </source>
</reference>
<evidence type="ECO:0000259" key="1">
    <source>
        <dbReference type="Pfam" id="PF03070"/>
    </source>
</evidence>
<protein>
    <submittedName>
        <fullName evidence="2">Iron-containing redox enzyme family protein</fullName>
    </submittedName>
</protein>
<name>A0ABT5QVV0_9GAMM</name>
<dbReference type="InterPro" id="IPR016084">
    <property type="entry name" value="Haem_Oase-like_multi-hlx"/>
</dbReference>
<dbReference type="EMBL" id="JAJUBC010000001">
    <property type="protein sequence ID" value="MDD1791725.1"/>
    <property type="molecule type" value="Genomic_DNA"/>
</dbReference>
<dbReference type="InterPro" id="IPR004305">
    <property type="entry name" value="Thiaminase-2/PQQC"/>
</dbReference>
<organism evidence="2 3">
    <name type="scientific">Enterovibrio gelatinilyticus</name>
    <dbReference type="NCBI Taxonomy" id="2899819"/>
    <lineage>
        <taxon>Bacteria</taxon>
        <taxon>Pseudomonadati</taxon>
        <taxon>Pseudomonadota</taxon>
        <taxon>Gammaproteobacteria</taxon>
        <taxon>Vibrionales</taxon>
        <taxon>Vibrionaceae</taxon>
        <taxon>Enterovibrio</taxon>
    </lineage>
</organism>
<sequence length="326" mass="37258">MIDANTCISLHMTLPDGGNCFHAMNTEFELEFEGIDSEVLHQLLSEFDGNKSIRTIAKIFPELGEETIVDMVQSLDDSKLVSSCNSASQYVSGIEALMEIEDIQSKLLYETLYNNHFWKACLNPENVPVSIFHGMAVENYHFLFRESWFDSPVLSYQGSTKARLLINEFYAEEYGHDELILKALNELGCTRSDLAETIPLPETLALCNALAHWASNDPLFFFTTLGVLEGKDIKIDSYVLAMESRPDIPEGFIKPIRDHALINLNGEHGALTREIFKEIPLVTQEDMTRFRRETHLFVELYDDFHSAVWKYYSNPNMPLLRRLSEV</sequence>
<proteinExistence type="predicted"/>
<dbReference type="Proteomes" id="UP001149400">
    <property type="component" value="Unassembled WGS sequence"/>
</dbReference>
<dbReference type="Gene3D" id="1.20.910.10">
    <property type="entry name" value="Heme oxygenase-like"/>
    <property type="match status" value="1"/>
</dbReference>
<dbReference type="Pfam" id="PF03070">
    <property type="entry name" value="TENA_THI-4"/>
    <property type="match status" value="1"/>
</dbReference>
<dbReference type="RefSeq" id="WP_274162673.1">
    <property type="nucleotide sequence ID" value="NZ_JAJUBC010000001.1"/>
</dbReference>
<feature type="domain" description="Thiaminase-2/PQQC" evidence="1">
    <location>
        <begin position="111"/>
        <end position="218"/>
    </location>
</feature>
<keyword evidence="3" id="KW-1185">Reference proteome</keyword>
<accession>A0ABT5QVV0</accession>
<dbReference type="SUPFAM" id="SSF48613">
    <property type="entry name" value="Heme oxygenase-like"/>
    <property type="match status" value="1"/>
</dbReference>
<gene>
    <name evidence="2" type="ORF">LRP50_01095</name>
</gene>
<comment type="caution">
    <text evidence="2">The sequence shown here is derived from an EMBL/GenBank/DDBJ whole genome shotgun (WGS) entry which is preliminary data.</text>
</comment>
<evidence type="ECO:0000313" key="2">
    <source>
        <dbReference type="EMBL" id="MDD1791725.1"/>
    </source>
</evidence>
<evidence type="ECO:0000313" key="3">
    <source>
        <dbReference type="Proteomes" id="UP001149400"/>
    </source>
</evidence>